<keyword evidence="1" id="KW-1133">Transmembrane helix</keyword>
<sequence>MKKIFHLILGMVTILVAFIVFISPTFADVNYDITNVDVTARVNPNGSLSMERRITYKFDDSAHGVFYRQNLADNQELKNPQVRILTGNNSTNIVRSDSNQNNTYKLSHSNHGYRFKVWHNVNDGDKFTIIYTYEITNAIINWKDTAELNFKIIGNGWDTDLDNVRVGIVFPGPVKDLKAWAHGDLSGQITVNPAKGKIILTGTNVAGDEGIEVHTIFPTSVTYQNKNIKNEKHKNYVQNQEANLARKANEKRHRTKILGLGALIISGLLSLLAIIRSLTLKKLGVRPQKEKQLPRNYDIPAVSPVIAAILDTDDKPSSKALTAYLMQLAVKKQIEIEPFKVRRKTYYEISLIDKELINSSPLLNYLFNNVGNGQAFTTYELKKHHSSKLNKLFTKWQKEKMQEANSAGFFDKKLENKKETNIALMIILLILSGVGIIAAIFLNQEAISFMVTLILFALAIIITIYNGKKLSPYTAKGAETTNRVRGFKKMLDEIGNFKMREVGELALWEEIMPYAVALGVSKKVLKQLKLEFADEIDDANILFWGPFYSSGEDGFASNFNSSFNSGANLNSSTSGGSGGFSGGFGGGSGGGAF</sequence>
<feature type="transmembrane region" description="Helical" evidence="1">
    <location>
        <begin position="447"/>
        <end position="466"/>
    </location>
</feature>
<evidence type="ECO:0000256" key="1">
    <source>
        <dbReference type="SAM" id="Phobius"/>
    </source>
</evidence>
<dbReference type="Proteomes" id="UP000216316">
    <property type="component" value="Unassembled WGS sequence"/>
</dbReference>
<gene>
    <name evidence="4" type="ORF">CBF53_11690</name>
    <name evidence="5" type="ORF">CBF70_09420</name>
</gene>
<dbReference type="Pfam" id="PF09972">
    <property type="entry name" value="DUF2207"/>
    <property type="match status" value="1"/>
</dbReference>
<organism evidence="5 6">
    <name type="scientific">Lactobacillus taiwanensis</name>
    <dbReference type="NCBI Taxonomy" id="508451"/>
    <lineage>
        <taxon>Bacteria</taxon>
        <taxon>Bacillati</taxon>
        <taxon>Bacillota</taxon>
        <taxon>Bacilli</taxon>
        <taxon>Lactobacillales</taxon>
        <taxon>Lactobacillaceae</taxon>
        <taxon>Lactobacillus</taxon>
    </lineage>
</organism>
<evidence type="ECO:0008006" key="8">
    <source>
        <dbReference type="Google" id="ProtNLM"/>
    </source>
</evidence>
<evidence type="ECO:0000313" key="5">
    <source>
        <dbReference type="EMBL" id="OYR90468.1"/>
    </source>
</evidence>
<feature type="transmembrane region" description="Helical" evidence="1">
    <location>
        <begin position="257"/>
        <end position="279"/>
    </location>
</feature>
<dbReference type="InterPro" id="IPR048389">
    <property type="entry name" value="YciQ-like_C"/>
</dbReference>
<reference evidence="6 7" key="3">
    <citation type="submission" date="2017-09" db="EMBL/GenBank/DDBJ databases">
        <title>Tripartite evolution among Lactobacillus johnsonii, Lactobacillus taiwanensis, Lactobacillus reuteri and their rodent host.</title>
        <authorList>
            <person name="Wang T."/>
            <person name="Knowles S."/>
            <person name="Cheng C."/>
        </authorList>
    </citation>
    <scope>NUCLEOTIDE SEQUENCE [LARGE SCALE GENOMIC DNA]</scope>
    <source>
        <strain evidence="5 6">609q</strain>
        <strain evidence="4 7">609u</strain>
    </source>
</reference>
<evidence type="ECO:0000313" key="6">
    <source>
        <dbReference type="Proteomes" id="UP000215828"/>
    </source>
</evidence>
<dbReference type="AlphaFoldDB" id="A0A256LAK5"/>
<protein>
    <recommendedName>
        <fullName evidence="8">DUF2207 domain-containing protein</fullName>
    </recommendedName>
</protein>
<reference evidence="5 6" key="1">
    <citation type="submission" date="2017-04" db="EMBL/GenBank/DDBJ databases">
        <authorList>
            <person name="Afonso C.L."/>
            <person name="Miller P.J."/>
            <person name="Scott M.A."/>
            <person name="Spackman E."/>
            <person name="Goraichik I."/>
            <person name="Dimitrov K.M."/>
            <person name="Suarez D.L."/>
            <person name="Swayne D.E."/>
        </authorList>
    </citation>
    <scope>NUCLEOTIDE SEQUENCE [LARGE SCALE GENOMIC DNA]</scope>
    <source>
        <strain evidence="5 6">609q</strain>
    </source>
</reference>
<accession>A0A256LAK5</accession>
<dbReference type="InterPro" id="IPR018702">
    <property type="entry name" value="DUF2207"/>
</dbReference>
<dbReference type="EMBL" id="NGNX01000055">
    <property type="protein sequence ID" value="OYR90468.1"/>
    <property type="molecule type" value="Genomic_DNA"/>
</dbReference>
<feature type="domain" description="DUF2207" evidence="2">
    <location>
        <begin position="32"/>
        <end position="217"/>
    </location>
</feature>
<proteinExistence type="predicted"/>
<dbReference type="Pfam" id="PF20990">
    <property type="entry name" value="DUF2207_C"/>
    <property type="match status" value="1"/>
</dbReference>
<dbReference type="EMBL" id="NGNV01000065">
    <property type="protein sequence ID" value="OYR86687.1"/>
    <property type="molecule type" value="Genomic_DNA"/>
</dbReference>
<feature type="domain" description="Predicted membrane protein YciQ-like C-terminal" evidence="3">
    <location>
        <begin position="297"/>
        <end position="528"/>
    </location>
</feature>
<keyword evidence="1" id="KW-0472">Membrane</keyword>
<comment type="caution">
    <text evidence="5">The sequence shown here is derived from an EMBL/GenBank/DDBJ whole genome shotgun (WGS) entry which is preliminary data.</text>
</comment>
<reference evidence="4" key="2">
    <citation type="submission" date="2017-05" db="EMBL/GenBank/DDBJ databases">
        <authorList>
            <person name="Lin X.B."/>
            <person name="Stothard P."/>
            <person name="Tasseva G."/>
            <person name="Walter J."/>
        </authorList>
    </citation>
    <scope>NUCLEOTIDE SEQUENCE</scope>
    <source>
        <strain evidence="4">609u</strain>
    </source>
</reference>
<keyword evidence="7" id="KW-1185">Reference proteome</keyword>
<evidence type="ECO:0000313" key="7">
    <source>
        <dbReference type="Proteomes" id="UP000216316"/>
    </source>
</evidence>
<evidence type="ECO:0000259" key="3">
    <source>
        <dbReference type="Pfam" id="PF20990"/>
    </source>
</evidence>
<keyword evidence="1" id="KW-0812">Transmembrane</keyword>
<feature type="transmembrane region" description="Helical" evidence="1">
    <location>
        <begin position="422"/>
        <end position="441"/>
    </location>
</feature>
<dbReference type="Proteomes" id="UP000215828">
    <property type="component" value="Unassembled WGS sequence"/>
</dbReference>
<evidence type="ECO:0000313" key="4">
    <source>
        <dbReference type="EMBL" id="OYR86687.1"/>
    </source>
</evidence>
<name>A0A256LAK5_9LACO</name>
<evidence type="ECO:0000259" key="2">
    <source>
        <dbReference type="Pfam" id="PF09972"/>
    </source>
</evidence>
<dbReference type="RefSeq" id="WP_094496007.1">
    <property type="nucleotide sequence ID" value="NZ_NGNV01000065.1"/>
</dbReference>